<proteinExistence type="predicted"/>
<evidence type="ECO:0000313" key="2">
    <source>
        <dbReference type="Proteomes" id="UP001431935"/>
    </source>
</evidence>
<dbReference type="EMBL" id="CP143578">
    <property type="protein sequence ID" value="WVN21640.1"/>
    <property type="molecule type" value="Genomic_DNA"/>
</dbReference>
<sequence length="203" mass="23939">MICSTLLSPVKNQENYSIYPILELGDFVIYKKVSNIKFYNSISVSKYLKNDNELNDIFFEENVYFISSYKLFFKEFEKDNQIIINLQNHNRINEFKLNQLNNLLNIIKDNGKGGALILFDNHGDKYIPYYIFGDPYMIEEEAKILIEKQKNANDLDSQIFIYDNFVNKLKLANETFLDKNSQISYFINTIIVMNIEKAIFNLN</sequence>
<gene>
    <name evidence="1" type="ORF">V2E26_01455</name>
</gene>
<keyword evidence="2" id="KW-1185">Reference proteome</keyword>
<protein>
    <submittedName>
        <fullName evidence="1">Uncharacterized protein</fullName>
    </submittedName>
</protein>
<evidence type="ECO:0000313" key="1">
    <source>
        <dbReference type="EMBL" id="WVN21640.1"/>
    </source>
</evidence>
<dbReference type="Proteomes" id="UP001431935">
    <property type="component" value="Chromosome"/>
</dbReference>
<accession>A0ABZ2AIN3</accession>
<dbReference type="RefSeq" id="WP_330463670.1">
    <property type="nucleotide sequence ID" value="NZ_CP143578.1"/>
</dbReference>
<organism evidence="1 2">
    <name type="scientific">Metamycoplasma gateae</name>
    <dbReference type="NCBI Taxonomy" id="35769"/>
    <lineage>
        <taxon>Bacteria</taxon>
        <taxon>Bacillati</taxon>
        <taxon>Mycoplasmatota</taxon>
        <taxon>Mycoplasmoidales</taxon>
        <taxon>Metamycoplasmataceae</taxon>
        <taxon>Metamycoplasma</taxon>
    </lineage>
</organism>
<name>A0ABZ2AIN3_9BACT</name>
<reference evidence="1" key="1">
    <citation type="submission" date="2024-01" db="EMBL/GenBank/DDBJ databases">
        <title>Complete genome sequence of Mycoplasma gateae strain 3700.</title>
        <authorList>
            <person name="Spergser J."/>
        </authorList>
    </citation>
    <scope>NUCLEOTIDE SEQUENCE [LARGE SCALE GENOMIC DNA]</scope>
    <source>
        <strain evidence="1">3700</strain>
    </source>
</reference>